<organism evidence="2 3">
    <name type="scientific">Lecanosticta acicola</name>
    <dbReference type="NCBI Taxonomy" id="111012"/>
    <lineage>
        <taxon>Eukaryota</taxon>
        <taxon>Fungi</taxon>
        <taxon>Dikarya</taxon>
        <taxon>Ascomycota</taxon>
        <taxon>Pezizomycotina</taxon>
        <taxon>Dothideomycetes</taxon>
        <taxon>Dothideomycetidae</taxon>
        <taxon>Mycosphaerellales</taxon>
        <taxon>Mycosphaerellaceae</taxon>
        <taxon>Lecanosticta</taxon>
    </lineage>
</organism>
<evidence type="ECO:0000313" key="3">
    <source>
        <dbReference type="Proteomes" id="UP001296104"/>
    </source>
</evidence>
<protein>
    <submittedName>
        <fullName evidence="2">Uncharacterized protein</fullName>
    </submittedName>
</protein>
<reference evidence="2" key="1">
    <citation type="submission" date="2023-11" db="EMBL/GenBank/DDBJ databases">
        <authorList>
            <person name="Alioto T."/>
            <person name="Alioto T."/>
            <person name="Gomez Garrido J."/>
        </authorList>
    </citation>
    <scope>NUCLEOTIDE SEQUENCE</scope>
</reference>
<comment type="caution">
    <text evidence="2">The sequence shown here is derived from an EMBL/GenBank/DDBJ whole genome shotgun (WGS) entry which is preliminary data.</text>
</comment>
<name>A0AAI8Z7K0_9PEZI</name>
<gene>
    <name evidence="2" type="ORF">LECACI_7A009015</name>
</gene>
<feature type="compositionally biased region" description="Polar residues" evidence="1">
    <location>
        <begin position="113"/>
        <end position="123"/>
    </location>
</feature>
<dbReference type="AlphaFoldDB" id="A0AAI8Z7K0"/>
<feature type="compositionally biased region" description="Basic and acidic residues" evidence="1">
    <location>
        <begin position="194"/>
        <end position="209"/>
    </location>
</feature>
<evidence type="ECO:0000313" key="2">
    <source>
        <dbReference type="EMBL" id="CAK4033857.1"/>
    </source>
</evidence>
<feature type="compositionally biased region" description="Basic and acidic residues" evidence="1">
    <location>
        <begin position="134"/>
        <end position="148"/>
    </location>
</feature>
<proteinExistence type="predicted"/>
<dbReference type="EMBL" id="CAVMBE010000096">
    <property type="protein sequence ID" value="CAK4033857.1"/>
    <property type="molecule type" value="Genomic_DNA"/>
</dbReference>
<feature type="compositionally biased region" description="Low complexity" evidence="1">
    <location>
        <begin position="155"/>
        <end position="165"/>
    </location>
</feature>
<keyword evidence="3" id="KW-1185">Reference proteome</keyword>
<sequence length="209" mass="22711">MLKNIPIRASFVGDVSSYDMSIGDRTKLHVRLRFSKKFDFYATNGTSITIGIGDAGTYSTWDYVQAWYSPKACVASKKEWVCGAITRFGEDSRLIGFTCLRALNEMDGVSKASSGRDLSSSLTGDHMPVASASSHREESVPEAEEHGDSIVYGITSPSETSSTTSDVARPRKSNGLRQLVFKPQNLAKFGKSLPAKEPKSSRGSEKKPG</sequence>
<feature type="region of interest" description="Disordered" evidence="1">
    <location>
        <begin position="113"/>
        <end position="209"/>
    </location>
</feature>
<dbReference type="Proteomes" id="UP001296104">
    <property type="component" value="Unassembled WGS sequence"/>
</dbReference>
<accession>A0AAI8Z7K0</accession>
<evidence type="ECO:0000256" key="1">
    <source>
        <dbReference type="SAM" id="MobiDB-lite"/>
    </source>
</evidence>